<dbReference type="Proteomes" id="UP000786811">
    <property type="component" value="Unassembled WGS sequence"/>
</dbReference>
<dbReference type="GO" id="GO:0005634">
    <property type="term" value="C:nucleus"/>
    <property type="evidence" value="ECO:0007669"/>
    <property type="project" value="TreeGrafter"/>
</dbReference>
<evidence type="ECO:0000313" key="7">
    <source>
        <dbReference type="EMBL" id="CAG5088954.1"/>
    </source>
</evidence>
<keyword evidence="8" id="KW-1185">Reference proteome</keyword>
<dbReference type="AlphaFoldDB" id="A0A8J2H9S4"/>
<keyword evidence="1" id="KW-0832">Ubl conjugation</keyword>
<dbReference type="GO" id="GO:0000977">
    <property type="term" value="F:RNA polymerase II transcription regulatory region sequence-specific DNA binding"/>
    <property type="evidence" value="ECO:0007669"/>
    <property type="project" value="TreeGrafter"/>
</dbReference>
<dbReference type="PANTHER" id="PTHR46542:SF1">
    <property type="entry name" value="X-BOX BINDING PROTEIN 1"/>
    <property type="match status" value="1"/>
</dbReference>
<evidence type="ECO:0000256" key="2">
    <source>
        <dbReference type="ARBA" id="ARBA00023015"/>
    </source>
</evidence>
<name>A0A8J2H9S4_COTCN</name>
<accession>A0A8J2H9S4</accession>
<dbReference type="EMBL" id="CAJNRD030001119">
    <property type="protein sequence ID" value="CAG5088954.1"/>
    <property type="molecule type" value="Genomic_DNA"/>
</dbReference>
<protein>
    <submittedName>
        <fullName evidence="7">Uncharacterized protein</fullName>
    </submittedName>
</protein>
<evidence type="ECO:0000256" key="1">
    <source>
        <dbReference type="ARBA" id="ARBA00022843"/>
    </source>
</evidence>
<dbReference type="GO" id="GO:0000981">
    <property type="term" value="F:DNA-binding transcription factor activity, RNA polymerase II-specific"/>
    <property type="evidence" value="ECO:0007669"/>
    <property type="project" value="TreeGrafter"/>
</dbReference>
<keyword evidence="4" id="KW-0804">Transcription</keyword>
<evidence type="ECO:0000256" key="5">
    <source>
        <dbReference type="ARBA" id="ARBA00023242"/>
    </source>
</evidence>
<evidence type="ECO:0000256" key="4">
    <source>
        <dbReference type="ARBA" id="ARBA00023163"/>
    </source>
</evidence>
<organism evidence="7 8">
    <name type="scientific">Cotesia congregata</name>
    <name type="common">Parasitoid wasp</name>
    <name type="synonym">Apanteles congregatus</name>
    <dbReference type="NCBI Taxonomy" id="51543"/>
    <lineage>
        <taxon>Eukaryota</taxon>
        <taxon>Metazoa</taxon>
        <taxon>Ecdysozoa</taxon>
        <taxon>Arthropoda</taxon>
        <taxon>Hexapoda</taxon>
        <taxon>Insecta</taxon>
        <taxon>Pterygota</taxon>
        <taxon>Neoptera</taxon>
        <taxon>Endopterygota</taxon>
        <taxon>Hymenoptera</taxon>
        <taxon>Apocrita</taxon>
        <taxon>Ichneumonoidea</taxon>
        <taxon>Braconidae</taxon>
        <taxon>Microgastrinae</taxon>
        <taxon>Cotesia</taxon>
    </lineage>
</organism>
<gene>
    <name evidence="7" type="ORF">HICCMSTLAB_LOCUS5038</name>
</gene>
<evidence type="ECO:0000256" key="6">
    <source>
        <dbReference type="SAM" id="Coils"/>
    </source>
</evidence>
<evidence type="ECO:0000313" key="8">
    <source>
        <dbReference type="Proteomes" id="UP000786811"/>
    </source>
</evidence>
<dbReference type="InterPro" id="IPR052470">
    <property type="entry name" value="ER_Stress-Reg_TF"/>
</dbReference>
<reference evidence="7" key="1">
    <citation type="submission" date="2021-04" db="EMBL/GenBank/DDBJ databases">
        <authorList>
            <person name="Chebbi M.A.C M."/>
        </authorList>
    </citation>
    <scope>NUCLEOTIDE SEQUENCE</scope>
</reference>
<dbReference type="OrthoDB" id="20960at2759"/>
<keyword evidence="5" id="KW-0539">Nucleus</keyword>
<comment type="caution">
    <text evidence="7">The sequence shown here is derived from an EMBL/GenBank/DDBJ whole genome shotgun (WGS) entry which is preliminary data.</text>
</comment>
<keyword evidence="2" id="KW-0805">Transcription regulation</keyword>
<dbReference type="PANTHER" id="PTHR46542">
    <property type="entry name" value="X-BOX BINDING PROTEIN 1"/>
    <property type="match status" value="1"/>
</dbReference>
<keyword evidence="3" id="KW-0238">DNA-binding</keyword>
<feature type="coiled-coil region" evidence="6">
    <location>
        <begin position="65"/>
        <end position="120"/>
    </location>
</feature>
<proteinExistence type="predicted"/>
<evidence type="ECO:0000256" key="3">
    <source>
        <dbReference type="ARBA" id="ARBA00023125"/>
    </source>
</evidence>
<sequence>MISPKSVIITLPKGLQKSPVISPVRNIIKPTGNLNFTTSILATKSKVDAKNMQKIQHDCYGDIQGELMKTEIDRKKAKLDELEETVRTLVEKNELIAEECDSLRAQNEALLAENQRLKEGDKSVNKTDSDRYCSMCMGRVGCVAPALGSAVSPINPLPQGGATQLAPSLTPSANIDALPPLEELFADIQSDGYVERLEELAESLLREVTSGVEAHAQRPNEQVTIKKDTFEESDDPKKMVGPASKNVEASPICSSLNLYPKESNPFPAQYVDKSSISELFKREVKIKQEPISDVDTVYGTYDEATNCITIIYPGEDEGIRIDECVQEVGSDESANLTPNYYNNVSPAYSIADSMSPSSMHSDDSDANSIRFPSIEYKIKR</sequence>
<keyword evidence="6" id="KW-0175">Coiled coil</keyword>